<gene>
    <name evidence="2" type="ORF">EV207_15313</name>
</gene>
<proteinExistence type="predicted"/>
<evidence type="ECO:0000313" key="2">
    <source>
        <dbReference type="EMBL" id="TCP20295.1"/>
    </source>
</evidence>
<dbReference type="RefSeq" id="WP_132748055.1">
    <property type="nucleotide sequence ID" value="NZ_SLXK01000053.1"/>
</dbReference>
<dbReference type="InterPro" id="IPR023346">
    <property type="entry name" value="Lysozyme-like_dom_sf"/>
</dbReference>
<dbReference type="Gene3D" id="1.10.530.10">
    <property type="match status" value="1"/>
</dbReference>
<dbReference type="Proteomes" id="UP000295416">
    <property type="component" value="Unassembled WGS sequence"/>
</dbReference>
<comment type="caution">
    <text evidence="2">The sequence shown here is derived from an EMBL/GenBank/DDBJ whole genome shotgun (WGS) entry which is preliminary data.</text>
</comment>
<dbReference type="OrthoDB" id="9813368at2"/>
<accession>A0A4R2NGL2</accession>
<dbReference type="CDD" id="cd16891">
    <property type="entry name" value="CwlT-like"/>
    <property type="match status" value="1"/>
</dbReference>
<dbReference type="SUPFAM" id="SSF53955">
    <property type="entry name" value="Lysozyme-like"/>
    <property type="match status" value="1"/>
</dbReference>
<dbReference type="Pfam" id="PF13702">
    <property type="entry name" value="Lysozyme_like"/>
    <property type="match status" value="1"/>
</dbReference>
<organism evidence="2 3">
    <name type="scientific">Scopulibacillus darangshiensis</name>
    <dbReference type="NCBI Taxonomy" id="442528"/>
    <lineage>
        <taxon>Bacteria</taxon>
        <taxon>Bacillati</taxon>
        <taxon>Bacillota</taxon>
        <taxon>Bacilli</taxon>
        <taxon>Bacillales</taxon>
        <taxon>Sporolactobacillaceae</taxon>
        <taxon>Scopulibacillus</taxon>
    </lineage>
</organism>
<dbReference type="EMBL" id="SLXK01000053">
    <property type="protein sequence ID" value="TCP20295.1"/>
    <property type="molecule type" value="Genomic_DNA"/>
</dbReference>
<evidence type="ECO:0000259" key="1">
    <source>
        <dbReference type="Pfam" id="PF13702"/>
    </source>
</evidence>
<dbReference type="AlphaFoldDB" id="A0A4R2NGL2"/>
<dbReference type="InterPro" id="IPR047194">
    <property type="entry name" value="CwlT-like_lysozyme"/>
</dbReference>
<protein>
    <submittedName>
        <fullName evidence="2">Lysozyme-like protein</fullName>
    </submittedName>
</protein>
<evidence type="ECO:0000313" key="3">
    <source>
        <dbReference type="Proteomes" id="UP000295416"/>
    </source>
</evidence>
<name>A0A4R2NGL2_9BACL</name>
<feature type="domain" description="CwlT-like lysozyme" evidence="1">
    <location>
        <begin position="42"/>
        <end position="195"/>
    </location>
</feature>
<sequence>MKRIRKMILILVTVIFTLVMISRVIHDSVPKQMDITSEGTFKNVRKYEPQLREELAKDDLEEYTPVLMALMQQESNGLGDDPMQASESAGLKRNGIHDVSRSIHQGVKHFERVLTYGQQQGVDFPAIIQAYNMGISYINYVKAHGGKHSEDLAKSFSLIQVHKAPKKYDCGGDKKNFRYPYCYGDFTYNAKVEKNIDALQAIVKASNNSGKAS</sequence>
<reference evidence="2 3" key="1">
    <citation type="submission" date="2019-03" db="EMBL/GenBank/DDBJ databases">
        <title>Genomic Encyclopedia of Type Strains, Phase IV (KMG-IV): sequencing the most valuable type-strain genomes for metagenomic binning, comparative biology and taxonomic classification.</title>
        <authorList>
            <person name="Goeker M."/>
        </authorList>
    </citation>
    <scope>NUCLEOTIDE SEQUENCE [LARGE SCALE GENOMIC DNA]</scope>
    <source>
        <strain evidence="2 3">DSM 19377</strain>
    </source>
</reference>
<keyword evidence="3" id="KW-1185">Reference proteome</keyword>